<keyword evidence="8" id="KW-0028">Amino-acid biosynthesis</keyword>
<dbReference type="PROSITE" id="PS51671">
    <property type="entry name" value="ACT"/>
    <property type="match status" value="1"/>
</dbReference>
<dbReference type="Gene3D" id="3.40.50.720">
    <property type="entry name" value="NAD(P)-binding Rossmann-like Domain"/>
    <property type="match status" value="1"/>
</dbReference>
<dbReference type="InterPro" id="IPR046826">
    <property type="entry name" value="PDH_N"/>
</dbReference>
<accession>A0A7Z0D5B0</accession>
<proteinExistence type="inferred from homology"/>
<dbReference type="GO" id="GO:0008977">
    <property type="term" value="F:prephenate dehydrogenase (NAD+) activity"/>
    <property type="evidence" value="ECO:0007669"/>
    <property type="project" value="UniProtKB-EC"/>
</dbReference>
<keyword evidence="5" id="KW-0827">Tyrosine biosynthesis</keyword>
<dbReference type="EMBL" id="JACBZP010000001">
    <property type="protein sequence ID" value="NYI69073.1"/>
    <property type="molecule type" value="Genomic_DNA"/>
</dbReference>
<dbReference type="PANTHER" id="PTHR21363:SF0">
    <property type="entry name" value="PREPHENATE DEHYDROGENASE [NADP(+)]"/>
    <property type="match status" value="1"/>
</dbReference>
<evidence type="ECO:0000313" key="12">
    <source>
        <dbReference type="EMBL" id="NYI69073.1"/>
    </source>
</evidence>
<keyword evidence="13" id="KW-1185">Reference proteome</keyword>
<gene>
    <name evidence="12" type="ORF">BJY26_003379</name>
</gene>
<dbReference type="InterPro" id="IPR046825">
    <property type="entry name" value="PDH_C"/>
</dbReference>
<dbReference type="PROSITE" id="PS51176">
    <property type="entry name" value="PDH_ADH"/>
    <property type="match status" value="1"/>
</dbReference>
<dbReference type="InterPro" id="IPR003099">
    <property type="entry name" value="Prephen_DH"/>
</dbReference>
<dbReference type="Gene3D" id="1.10.3660.10">
    <property type="entry name" value="6-phosphogluconate dehydrogenase C-terminal like domain"/>
    <property type="match status" value="1"/>
</dbReference>
<dbReference type="RefSeq" id="WP_179429346.1">
    <property type="nucleotide sequence ID" value="NZ_JACBZP010000001.1"/>
</dbReference>
<dbReference type="InterPro" id="IPR036291">
    <property type="entry name" value="NAD(P)-bd_dom_sf"/>
</dbReference>
<dbReference type="NCBIfam" id="NF005112">
    <property type="entry name" value="PRK06545.2-4"/>
    <property type="match status" value="1"/>
</dbReference>
<reference evidence="12 13" key="1">
    <citation type="submission" date="2020-07" db="EMBL/GenBank/DDBJ databases">
        <title>Sequencing the genomes of 1000 actinobacteria strains.</title>
        <authorList>
            <person name="Klenk H.-P."/>
        </authorList>
    </citation>
    <scope>NUCLEOTIDE SEQUENCE [LARGE SCALE GENOMIC DNA]</scope>
    <source>
        <strain evidence="12 13">DSM 26341</strain>
    </source>
</reference>
<organism evidence="12 13">
    <name type="scientific">Spelaeicoccus albus</name>
    <dbReference type="NCBI Taxonomy" id="1280376"/>
    <lineage>
        <taxon>Bacteria</taxon>
        <taxon>Bacillati</taxon>
        <taxon>Actinomycetota</taxon>
        <taxon>Actinomycetes</taxon>
        <taxon>Micrococcales</taxon>
        <taxon>Brevibacteriaceae</taxon>
        <taxon>Spelaeicoccus</taxon>
    </lineage>
</organism>
<evidence type="ECO:0000256" key="9">
    <source>
        <dbReference type="ARBA" id="ARBA00049260"/>
    </source>
</evidence>
<evidence type="ECO:0000256" key="5">
    <source>
        <dbReference type="ARBA" id="ARBA00022498"/>
    </source>
</evidence>
<keyword evidence="8" id="KW-0057">Aromatic amino acid biosynthesis</keyword>
<dbReference type="Pfam" id="PF20463">
    <property type="entry name" value="PDH_C"/>
    <property type="match status" value="1"/>
</dbReference>
<evidence type="ECO:0000256" key="8">
    <source>
        <dbReference type="ARBA" id="ARBA00023141"/>
    </source>
</evidence>
<evidence type="ECO:0000259" key="11">
    <source>
        <dbReference type="PROSITE" id="PS51671"/>
    </source>
</evidence>
<comment type="pathway">
    <text evidence="1">Amino-acid biosynthesis; L-tyrosine biosynthesis; (4-hydroxyphenyl)pyruvate from prephenate (NAD(+) route): step 1/1.</text>
</comment>
<dbReference type="SUPFAM" id="SSF51735">
    <property type="entry name" value="NAD(P)-binding Rossmann-fold domains"/>
    <property type="match status" value="1"/>
</dbReference>
<evidence type="ECO:0000256" key="4">
    <source>
        <dbReference type="ARBA" id="ARBA00016891"/>
    </source>
</evidence>
<dbReference type="Gene3D" id="3.30.70.260">
    <property type="match status" value="1"/>
</dbReference>
<dbReference type="Pfam" id="PF02153">
    <property type="entry name" value="PDH_N"/>
    <property type="match status" value="1"/>
</dbReference>
<dbReference type="NCBIfam" id="NF005111">
    <property type="entry name" value="PRK06545.2-3"/>
    <property type="match status" value="1"/>
</dbReference>
<dbReference type="AlphaFoldDB" id="A0A7Z0D5B0"/>
<comment type="catalytic activity">
    <reaction evidence="9">
        <text>prephenate + NAD(+) = 3-(4-hydroxyphenyl)pyruvate + CO2 + NADH</text>
        <dbReference type="Rhea" id="RHEA:13869"/>
        <dbReference type="ChEBI" id="CHEBI:16526"/>
        <dbReference type="ChEBI" id="CHEBI:29934"/>
        <dbReference type="ChEBI" id="CHEBI:36242"/>
        <dbReference type="ChEBI" id="CHEBI:57540"/>
        <dbReference type="ChEBI" id="CHEBI:57945"/>
        <dbReference type="EC" id="1.3.1.12"/>
    </reaction>
</comment>
<dbReference type="Proteomes" id="UP000539111">
    <property type="component" value="Unassembled WGS sequence"/>
</dbReference>
<evidence type="ECO:0000256" key="3">
    <source>
        <dbReference type="ARBA" id="ARBA00012068"/>
    </source>
</evidence>
<dbReference type="PANTHER" id="PTHR21363">
    <property type="entry name" value="PREPHENATE DEHYDROGENASE"/>
    <property type="match status" value="1"/>
</dbReference>
<sequence length="375" mass="39062">MTLPADSAGLPHADKHVKIVGAGLLGASVGLALTRQGIDVWLTDASPTAEALACDLGAGRPLADAGDMTPDLVVIAVPPDVTAHLVARELTLHPHATVTDVASVKGHIRTALRGFVDGGQLSRTDLARYVGSHPMAGREKSGPIAARADLFAGRPWVVCTGPHTADADHERIVELARRVGAAVVELDADEHDSAVARVSHVPQVMATLTASRLNDAPVESVALAGQGLRDVTRIAASDPALWTQILTANSEQVRIVLEEVRGELDTVIDALGSTSGSLGVLAGAFVAGNDGHARIPGKHGAAPTSYATVTVLVEDRPGMLGRLFTEMGEAGINIEDLQLEHANGQQYGLAEVSVLPAERGPMIDELRARGWNVPE</sequence>
<dbReference type="Pfam" id="PF01842">
    <property type="entry name" value="ACT"/>
    <property type="match status" value="1"/>
</dbReference>
<evidence type="ECO:0000256" key="6">
    <source>
        <dbReference type="ARBA" id="ARBA00023002"/>
    </source>
</evidence>
<dbReference type="InterPro" id="IPR002912">
    <property type="entry name" value="ACT_dom"/>
</dbReference>
<comment type="caution">
    <text evidence="12">The sequence shown here is derived from an EMBL/GenBank/DDBJ whole genome shotgun (WGS) entry which is preliminary data.</text>
</comment>
<feature type="domain" description="ACT" evidence="11">
    <location>
        <begin position="308"/>
        <end position="375"/>
    </location>
</feature>
<evidence type="ECO:0000256" key="2">
    <source>
        <dbReference type="ARBA" id="ARBA00007964"/>
    </source>
</evidence>
<comment type="similarity">
    <text evidence="2">Belongs to the prephenate/arogenate dehydrogenase family.</text>
</comment>
<dbReference type="SUPFAM" id="SSF48179">
    <property type="entry name" value="6-phosphogluconate dehydrogenase C-terminal domain-like"/>
    <property type="match status" value="1"/>
</dbReference>
<name>A0A7Z0D5B0_9MICO</name>
<dbReference type="CDD" id="cd02116">
    <property type="entry name" value="ACT"/>
    <property type="match status" value="1"/>
</dbReference>
<dbReference type="EC" id="1.3.1.12" evidence="3"/>
<keyword evidence="6 12" id="KW-0560">Oxidoreductase</keyword>
<dbReference type="InterPro" id="IPR050812">
    <property type="entry name" value="Preph/Arog_dehydrog"/>
</dbReference>
<evidence type="ECO:0000259" key="10">
    <source>
        <dbReference type="PROSITE" id="PS51176"/>
    </source>
</evidence>
<dbReference type="GO" id="GO:0004665">
    <property type="term" value="F:prephenate dehydrogenase (NADP+) activity"/>
    <property type="evidence" value="ECO:0007669"/>
    <property type="project" value="InterPro"/>
</dbReference>
<dbReference type="UniPathway" id="UPA00122">
    <property type="reaction ID" value="UER00961"/>
</dbReference>
<evidence type="ECO:0000256" key="7">
    <source>
        <dbReference type="ARBA" id="ARBA00023027"/>
    </source>
</evidence>
<dbReference type="InterPro" id="IPR008927">
    <property type="entry name" value="6-PGluconate_DH-like_C_sf"/>
</dbReference>
<dbReference type="GO" id="GO:0006571">
    <property type="term" value="P:tyrosine biosynthetic process"/>
    <property type="evidence" value="ECO:0007669"/>
    <property type="project" value="UniProtKB-UniPathway"/>
</dbReference>
<dbReference type="GO" id="GO:0070403">
    <property type="term" value="F:NAD+ binding"/>
    <property type="evidence" value="ECO:0007669"/>
    <property type="project" value="InterPro"/>
</dbReference>
<dbReference type="InterPro" id="IPR045865">
    <property type="entry name" value="ACT-like_dom_sf"/>
</dbReference>
<keyword evidence="7" id="KW-0520">NAD</keyword>
<evidence type="ECO:0000256" key="1">
    <source>
        <dbReference type="ARBA" id="ARBA00005067"/>
    </source>
</evidence>
<dbReference type="SUPFAM" id="SSF55021">
    <property type="entry name" value="ACT-like"/>
    <property type="match status" value="1"/>
</dbReference>
<feature type="domain" description="Prephenate/arogenate dehydrogenase" evidence="10">
    <location>
        <begin position="15"/>
        <end position="302"/>
    </location>
</feature>
<evidence type="ECO:0000313" key="13">
    <source>
        <dbReference type="Proteomes" id="UP000539111"/>
    </source>
</evidence>
<protein>
    <recommendedName>
        <fullName evidence="4">Prephenate dehydrogenase</fullName>
        <ecNumber evidence="3">1.3.1.12</ecNumber>
    </recommendedName>
</protein>